<sequence>MVPDLLRDVRIAGSTRRLVAFPDNQGMDPVRSDRGGCPPPERYSHGCLPDPTRFLIPTRFLMLK</sequence>
<reference evidence="1 2" key="1">
    <citation type="submission" date="2015-12" db="EMBL/GenBank/DDBJ databases">
        <authorList>
            <person name="Shamseldin A."/>
            <person name="Moawad H."/>
            <person name="Abd El-Rahim W.M."/>
            <person name="Sadowsky M.J."/>
        </authorList>
    </citation>
    <scope>NUCLEOTIDE SEQUENCE [LARGE SCALE GENOMIC DNA]</scope>
    <source>
        <strain evidence="1 2">JC234</strain>
    </source>
</reference>
<gene>
    <name evidence="1" type="ORF">AWJ14_11050</name>
</gene>
<proteinExistence type="predicted"/>
<dbReference type="AlphaFoldDB" id="A0A1C1Z1C4"/>
<name>A0A1C1Z1C4_9HYPH</name>
<organism evidence="1 2">
    <name type="scientific">Hoeflea olei</name>
    <dbReference type="NCBI Taxonomy" id="1480615"/>
    <lineage>
        <taxon>Bacteria</taxon>
        <taxon>Pseudomonadati</taxon>
        <taxon>Pseudomonadota</taxon>
        <taxon>Alphaproteobacteria</taxon>
        <taxon>Hyphomicrobiales</taxon>
        <taxon>Rhizobiaceae</taxon>
        <taxon>Hoeflea</taxon>
    </lineage>
</organism>
<dbReference type="EMBL" id="LQZT01000001">
    <property type="protein sequence ID" value="OCW59541.1"/>
    <property type="molecule type" value="Genomic_DNA"/>
</dbReference>
<keyword evidence="2" id="KW-1185">Reference proteome</keyword>
<evidence type="ECO:0000313" key="2">
    <source>
        <dbReference type="Proteomes" id="UP000094795"/>
    </source>
</evidence>
<protein>
    <submittedName>
        <fullName evidence="1">Uncharacterized protein</fullName>
    </submittedName>
</protein>
<dbReference type="Proteomes" id="UP000094795">
    <property type="component" value="Unassembled WGS sequence"/>
</dbReference>
<accession>A0A1C1Z1C4</accession>
<evidence type="ECO:0000313" key="1">
    <source>
        <dbReference type="EMBL" id="OCW59541.1"/>
    </source>
</evidence>
<comment type="caution">
    <text evidence="1">The sequence shown here is derived from an EMBL/GenBank/DDBJ whole genome shotgun (WGS) entry which is preliminary data.</text>
</comment>